<evidence type="ECO:0000313" key="1">
    <source>
        <dbReference type="EMBL" id="DAG04885.1"/>
    </source>
</evidence>
<reference evidence="1" key="1">
    <citation type="journal article" date="2021" name="Proc. Natl. Acad. Sci. U.S.A.">
        <title>A Catalog of Tens of Thousands of Viruses from Human Metagenomes Reveals Hidden Associations with Chronic Diseases.</title>
        <authorList>
            <person name="Tisza M.J."/>
            <person name="Buck C.B."/>
        </authorList>
    </citation>
    <scope>NUCLEOTIDE SEQUENCE</scope>
    <source>
        <strain evidence="1">CtGa111</strain>
    </source>
</reference>
<dbReference type="SUPFAM" id="SSF52799">
    <property type="entry name" value="(Phosphotyrosine protein) phosphatases II"/>
    <property type="match status" value="1"/>
</dbReference>
<proteinExistence type="predicted"/>
<accession>A0A8S5VDT7</accession>
<sequence length="169" mass="19482">MIVTMYRRKWKFSVMSAEDAEDFIRQPHFERIRFISITEANGHHIDFHKCEGNITFLPLKFDDCTTDLEGTCITDIQAKNIVNFVLDNHEADKTDWFCVNCGAGVSRSAAVCAAIMRILCNDDMPVFTNSHFCPNMTVYREVLNAWIDRLSDENDMISTEVWNAVNQDM</sequence>
<organism evidence="1">
    <name type="scientific">Siphoviridae sp. ctGa111</name>
    <dbReference type="NCBI Taxonomy" id="2825413"/>
    <lineage>
        <taxon>Viruses</taxon>
        <taxon>Duplodnaviria</taxon>
        <taxon>Heunggongvirae</taxon>
        <taxon>Uroviricota</taxon>
        <taxon>Caudoviricetes</taxon>
    </lineage>
</organism>
<name>A0A8S5VDT7_9CAUD</name>
<protein>
    <submittedName>
        <fullName evidence="1">Putative tyrosine-protein phosphatase</fullName>
    </submittedName>
</protein>
<dbReference type="InterPro" id="IPR029021">
    <property type="entry name" value="Prot-tyrosine_phosphatase-like"/>
</dbReference>
<dbReference type="EMBL" id="BK016245">
    <property type="protein sequence ID" value="DAG04885.1"/>
    <property type="molecule type" value="Genomic_DNA"/>
</dbReference>